<evidence type="ECO:0000256" key="10">
    <source>
        <dbReference type="SAM" id="MobiDB-lite"/>
    </source>
</evidence>
<gene>
    <name evidence="11" type="ORF">Tdes44962_MAKER08748</name>
</gene>
<dbReference type="GO" id="GO:0072657">
    <property type="term" value="P:protein localization to membrane"/>
    <property type="evidence" value="ECO:0007669"/>
    <property type="project" value="TreeGrafter"/>
</dbReference>
<feature type="compositionally biased region" description="Basic residues" evidence="10">
    <location>
        <begin position="355"/>
        <end position="365"/>
    </location>
</feature>
<feature type="transmembrane region" description="Helical" evidence="9">
    <location>
        <begin position="609"/>
        <end position="639"/>
    </location>
</feature>
<feature type="chain" id="PRO_5041018924" description="Transmembrane 9 superfamily member" evidence="9">
    <location>
        <begin position="26"/>
        <end position="721"/>
    </location>
</feature>
<feature type="transmembrane region" description="Helical" evidence="9">
    <location>
        <begin position="525"/>
        <end position="549"/>
    </location>
</feature>
<evidence type="ECO:0000256" key="6">
    <source>
        <dbReference type="ARBA" id="ARBA00022989"/>
    </source>
</evidence>
<dbReference type="InterPro" id="IPR004240">
    <property type="entry name" value="EMP70"/>
</dbReference>
<feature type="transmembrane region" description="Helical" evidence="9">
    <location>
        <begin position="489"/>
        <end position="513"/>
    </location>
</feature>
<evidence type="ECO:0000256" key="7">
    <source>
        <dbReference type="ARBA" id="ARBA00023034"/>
    </source>
</evidence>
<dbReference type="EMBL" id="RIBY02001046">
    <property type="protein sequence ID" value="KAH9833915.1"/>
    <property type="molecule type" value="Genomic_DNA"/>
</dbReference>
<protein>
    <recommendedName>
        <fullName evidence="9">Transmembrane 9 superfamily member</fullName>
    </recommendedName>
</protein>
<evidence type="ECO:0000313" key="12">
    <source>
        <dbReference type="Proteomes" id="UP001138500"/>
    </source>
</evidence>
<name>A0A9W7SVQ2_9PEZI</name>
<keyword evidence="12" id="KW-1185">Reference proteome</keyword>
<evidence type="ECO:0000256" key="1">
    <source>
        <dbReference type="ARBA" id="ARBA00004141"/>
    </source>
</evidence>
<dbReference type="AlphaFoldDB" id="A0A9W7SVQ2"/>
<feature type="transmembrane region" description="Helical" evidence="9">
    <location>
        <begin position="452"/>
        <end position="477"/>
    </location>
</feature>
<evidence type="ECO:0000313" key="11">
    <source>
        <dbReference type="EMBL" id="KAH9833915.1"/>
    </source>
</evidence>
<comment type="subcellular location">
    <subcellularLocation>
        <location evidence="2">Golgi apparatus</location>
    </subcellularLocation>
    <subcellularLocation>
        <location evidence="1">Membrane</location>
        <topology evidence="1">Multi-pass membrane protein</topology>
    </subcellularLocation>
</comment>
<dbReference type="GO" id="GO:0005794">
    <property type="term" value="C:Golgi apparatus"/>
    <property type="evidence" value="ECO:0007669"/>
    <property type="project" value="UniProtKB-SubCell"/>
</dbReference>
<sequence length="721" mass="80158">MAADDRITRASCWTLLFMCAHLARAFYIPGWSIKSYSDGETIPLFVNKVYSDNTQIQYAYSELPFVCAPSGRRRPGTGLISGTNVALNLGEVLRGDRIMVSDYELEMVKDDAAHFLCSCEVDQVGLDKAIEVVRKGYVAEWIVDNLPGATSFVTVDRTRRYYAAGFKMGYEEPSLTGGPPRYFLNNHVTIAIRWHRAPGKDGEQGRKVIVGFEVYAKSIEAENRDAGGLPADLHSVQNGLELTMTHNITNTTARQLESADPEAPTEVESSNSTLIIPYTYSVYFREETNVEWANRWDLYFVNQEESSKIHWLAIVNSIVISGLLTAVVAVILARTIHGDIKGYKDGLEEGKIRLGKRARGTRSPRKNSNEKGNLLEQMDVDANASVDDPASDDESVPEEITGWKLVHGDVFRPPPRGNLLAPLVGSGMQLVFMTIGLLVLSCFGVLNPSFRGGFVSVGVALFIVAGVFSGYFSARVYKTFGGQLWKQNAAVTATLFPGLLFITIFILNLFVWAQASSTALPLGTLLGLVTLWLFIQLPLVYAGSWIGFLRAGAYTHPIKANVIPRQIPHQQWYSRSTQAILIAGSIPFAVIFIELLFVFRSLWQDKSGYYYVFGFLAVVSVILIVAVMETTIIAVYIQLCSENYHWWWQSFFLGGSSSIWVFLYCIYYHTNHLHITGLASSMLFFAYSFLACAVYGLLTGTIGFLTAYAFVRRIYGAIKVD</sequence>
<evidence type="ECO:0000256" key="2">
    <source>
        <dbReference type="ARBA" id="ARBA00004555"/>
    </source>
</evidence>
<dbReference type="Proteomes" id="UP001138500">
    <property type="component" value="Unassembled WGS sequence"/>
</dbReference>
<proteinExistence type="inferred from homology"/>
<comment type="caution">
    <text evidence="11">The sequence shown here is derived from an EMBL/GenBank/DDBJ whole genome shotgun (WGS) entry which is preliminary data.</text>
</comment>
<keyword evidence="8 9" id="KW-0472">Membrane</keyword>
<feature type="transmembrane region" description="Helical" evidence="9">
    <location>
        <begin position="651"/>
        <end position="670"/>
    </location>
</feature>
<dbReference type="OrthoDB" id="1666796at2759"/>
<dbReference type="PANTHER" id="PTHR10766">
    <property type="entry name" value="TRANSMEMBRANE 9 SUPERFAMILY PROTEIN"/>
    <property type="match status" value="1"/>
</dbReference>
<feature type="transmembrane region" description="Helical" evidence="9">
    <location>
        <begin position="309"/>
        <end position="333"/>
    </location>
</feature>
<evidence type="ECO:0000256" key="4">
    <source>
        <dbReference type="ARBA" id="ARBA00022692"/>
    </source>
</evidence>
<keyword evidence="7" id="KW-0333">Golgi apparatus</keyword>
<dbReference type="Pfam" id="PF02990">
    <property type="entry name" value="EMP70"/>
    <property type="match status" value="1"/>
</dbReference>
<evidence type="ECO:0000256" key="9">
    <source>
        <dbReference type="RuleBase" id="RU363079"/>
    </source>
</evidence>
<reference evidence="11 12" key="1">
    <citation type="journal article" date="2018" name="IMA Fungus">
        <title>IMA Genome-F 10: Nine draft genome sequences of Claviceps purpurea s.lat., including C. arundinis, C. humidiphila, and C. cf. spartinae, pseudomolecules for the pitch canker pathogen Fusarium circinatum, draft genome of Davidsoniella eucalypti, Grosmannia galeiformis, Quambalaria eucalypti, and Teratosphaeria destructans.</title>
        <authorList>
            <person name="Wingfield B.D."/>
            <person name="Liu M."/>
            <person name="Nguyen H.D."/>
            <person name="Lane F.A."/>
            <person name="Morgan S.W."/>
            <person name="De Vos L."/>
            <person name="Wilken P.M."/>
            <person name="Duong T.A."/>
            <person name="Aylward J."/>
            <person name="Coetzee M.P."/>
            <person name="Dadej K."/>
            <person name="De Beer Z.W."/>
            <person name="Findlay W."/>
            <person name="Havenga M."/>
            <person name="Kolarik M."/>
            <person name="Menzies J.G."/>
            <person name="Naidoo K."/>
            <person name="Pochopski O."/>
            <person name="Shoukouhi P."/>
            <person name="Santana Q.C."/>
            <person name="Seifert K.A."/>
            <person name="Soal N."/>
            <person name="Steenkamp E.T."/>
            <person name="Tatham C.T."/>
            <person name="van der Nest M.A."/>
            <person name="Wingfield M.J."/>
        </authorList>
    </citation>
    <scope>NUCLEOTIDE SEQUENCE [LARGE SCALE GENOMIC DNA]</scope>
    <source>
        <strain evidence="11">CMW44962</strain>
    </source>
</reference>
<dbReference type="GO" id="GO:0016020">
    <property type="term" value="C:membrane"/>
    <property type="evidence" value="ECO:0007669"/>
    <property type="project" value="UniProtKB-SubCell"/>
</dbReference>
<feature type="region of interest" description="Disordered" evidence="10">
    <location>
        <begin position="355"/>
        <end position="374"/>
    </location>
</feature>
<evidence type="ECO:0000256" key="3">
    <source>
        <dbReference type="ARBA" id="ARBA00005227"/>
    </source>
</evidence>
<feature type="transmembrane region" description="Helical" evidence="9">
    <location>
        <begin position="682"/>
        <end position="711"/>
    </location>
</feature>
<keyword evidence="6 9" id="KW-1133">Transmembrane helix</keyword>
<evidence type="ECO:0000256" key="5">
    <source>
        <dbReference type="ARBA" id="ARBA00022729"/>
    </source>
</evidence>
<reference evidence="11 12" key="2">
    <citation type="journal article" date="2021" name="Curr. Genet.">
        <title>Genetic response to nitrogen starvation in the aggressive Eucalyptus foliar pathogen Teratosphaeria destructans.</title>
        <authorList>
            <person name="Havenga M."/>
            <person name="Wingfield B.D."/>
            <person name="Wingfield M.J."/>
            <person name="Dreyer L.L."/>
            <person name="Roets F."/>
            <person name="Aylward J."/>
        </authorList>
    </citation>
    <scope>NUCLEOTIDE SEQUENCE [LARGE SCALE GENOMIC DNA]</scope>
    <source>
        <strain evidence="11">CMW44962</strain>
    </source>
</reference>
<dbReference type="PANTHER" id="PTHR10766:SF55">
    <property type="entry name" value="TRANSMEMBRANE 9 SUPERFAMILY MEMBER 4"/>
    <property type="match status" value="1"/>
</dbReference>
<comment type="similarity">
    <text evidence="3 9">Belongs to the nonaspanin (TM9SF) (TC 9.A.2) family.</text>
</comment>
<accession>A0A9W7SVQ2</accession>
<feature type="transmembrane region" description="Helical" evidence="9">
    <location>
        <begin position="579"/>
        <end position="603"/>
    </location>
</feature>
<feature type="signal peptide" evidence="9">
    <location>
        <begin position="1"/>
        <end position="25"/>
    </location>
</feature>
<keyword evidence="5 9" id="KW-0732">Signal</keyword>
<organism evidence="11 12">
    <name type="scientific">Teratosphaeria destructans</name>
    <dbReference type="NCBI Taxonomy" id="418781"/>
    <lineage>
        <taxon>Eukaryota</taxon>
        <taxon>Fungi</taxon>
        <taxon>Dikarya</taxon>
        <taxon>Ascomycota</taxon>
        <taxon>Pezizomycotina</taxon>
        <taxon>Dothideomycetes</taxon>
        <taxon>Dothideomycetidae</taxon>
        <taxon>Mycosphaerellales</taxon>
        <taxon>Teratosphaeriaceae</taxon>
        <taxon>Teratosphaeria</taxon>
    </lineage>
</organism>
<feature type="transmembrane region" description="Helical" evidence="9">
    <location>
        <begin position="419"/>
        <end position="446"/>
    </location>
</feature>
<keyword evidence="4 9" id="KW-0812">Transmembrane</keyword>
<evidence type="ECO:0000256" key="8">
    <source>
        <dbReference type="ARBA" id="ARBA00023136"/>
    </source>
</evidence>